<name>A0A8H3HQR4_9AGAM</name>
<dbReference type="SMART" id="SM01351">
    <property type="entry name" value="Aspzincin_M35"/>
    <property type="match status" value="1"/>
</dbReference>
<evidence type="ECO:0000256" key="4">
    <source>
        <dbReference type="ARBA" id="ARBA00022723"/>
    </source>
</evidence>
<dbReference type="InterPro" id="IPR029463">
    <property type="entry name" value="Lys_MEP"/>
</dbReference>
<protein>
    <recommendedName>
        <fullName evidence="9">Lysine-specific metallo-endopeptidase domain-containing protein</fullName>
    </recommendedName>
</protein>
<dbReference type="PANTHER" id="PTHR37016">
    <property type="match status" value="1"/>
</dbReference>
<keyword evidence="5" id="KW-0378">Hydrolase</keyword>
<comment type="cofactor">
    <cofactor evidence="1">
        <name>Zn(2+)</name>
        <dbReference type="ChEBI" id="CHEBI:29105"/>
    </cofactor>
</comment>
<dbReference type="InterPro" id="IPR024079">
    <property type="entry name" value="MetalloPept_cat_dom_sf"/>
</dbReference>
<keyword evidence="7" id="KW-0482">Metalloprotease</keyword>
<dbReference type="GO" id="GO:0006508">
    <property type="term" value="P:proteolysis"/>
    <property type="evidence" value="ECO:0007669"/>
    <property type="project" value="UniProtKB-KW"/>
</dbReference>
<dbReference type="SUPFAM" id="SSF55486">
    <property type="entry name" value="Metalloproteases ('zincins'), catalytic domain"/>
    <property type="match status" value="1"/>
</dbReference>
<evidence type="ECO:0000256" key="2">
    <source>
        <dbReference type="ARBA" id="ARBA00010279"/>
    </source>
</evidence>
<evidence type="ECO:0000256" key="6">
    <source>
        <dbReference type="ARBA" id="ARBA00022833"/>
    </source>
</evidence>
<dbReference type="GO" id="GO:0046872">
    <property type="term" value="F:metal ion binding"/>
    <property type="evidence" value="ECO:0007669"/>
    <property type="project" value="UniProtKB-KW"/>
</dbReference>
<dbReference type="InterPro" id="IPR050414">
    <property type="entry name" value="Fungal_M35_metalloproteases"/>
</dbReference>
<dbReference type="Pfam" id="PF14521">
    <property type="entry name" value="Aspzincin_M35"/>
    <property type="match status" value="1"/>
</dbReference>
<dbReference type="AlphaFoldDB" id="A0A8H3HQR4"/>
<comment type="similarity">
    <text evidence="2">Belongs to the peptidase M35 family.</text>
</comment>
<evidence type="ECO:0000256" key="5">
    <source>
        <dbReference type="ARBA" id="ARBA00022801"/>
    </source>
</evidence>
<feature type="domain" description="Lysine-specific metallo-endopeptidase" evidence="9">
    <location>
        <begin position="52"/>
        <end position="181"/>
    </location>
</feature>
<dbReference type="EMBL" id="CAJNJQ010002482">
    <property type="protein sequence ID" value="CAE7177138.1"/>
    <property type="molecule type" value="Genomic_DNA"/>
</dbReference>
<dbReference type="PANTHER" id="PTHR37016:SF3">
    <property type="entry name" value="NEUTRAL PROTEASE 2-RELATED"/>
    <property type="match status" value="1"/>
</dbReference>
<comment type="caution">
    <text evidence="10">The sequence shown here is derived from an EMBL/GenBank/DDBJ whole genome shotgun (WGS) entry which is preliminary data.</text>
</comment>
<dbReference type="Gene3D" id="3.40.390.10">
    <property type="entry name" value="Collagenase (Catalytic Domain)"/>
    <property type="match status" value="1"/>
</dbReference>
<feature type="region of interest" description="Disordered" evidence="8">
    <location>
        <begin position="1"/>
        <end position="25"/>
    </location>
</feature>
<keyword evidence="4" id="KW-0479">Metal-binding</keyword>
<keyword evidence="3" id="KW-0645">Protease</keyword>
<evidence type="ECO:0000256" key="3">
    <source>
        <dbReference type="ARBA" id="ARBA00022670"/>
    </source>
</evidence>
<evidence type="ECO:0000256" key="7">
    <source>
        <dbReference type="ARBA" id="ARBA00023049"/>
    </source>
</evidence>
<proteinExistence type="inferred from homology"/>
<evidence type="ECO:0000313" key="11">
    <source>
        <dbReference type="Proteomes" id="UP000663827"/>
    </source>
</evidence>
<evidence type="ECO:0000313" key="10">
    <source>
        <dbReference type="EMBL" id="CAE7177138.1"/>
    </source>
</evidence>
<reference evidence="10" key="1">
    <citation type="submission" date="2021-01" db="EMBL/GenBank/DDBJ databases">
        <authorList>
            <person name="Kaushik A."/>
        </authorList>
    </citation>
    <scope>NUCLEOTIDE SEQUENCE</scope>
    <source>
        <strain evidence="10">AG5</strain>
    </source>
</reference>
<gene>
    <name evidence="10" type="ORF">RDB_LOCUS112991</name>
</gene>
<evidence type="ECO:0000259" key="9">
    <source>
        <dbReference type="SMART" id="SM01351"/>
    </source>
</evidence>
<dbReference type="Proteomes" id="UP000663827">
    <property type="component" value="Unassembled WGS sequence"/>
</dbReference>
<evidence type="ECO:0000256" key="1">
    <source>
        <dbReference type="ARBA" id="ARBA00001947"/>
    </source>
</evidence>
<accession>A0A8H3HQR4</accession>
<keyword evidence="6" id="KW-0862">Zinc</keyword>
<organism evidence="10 11">
    <name type="scientific">Rhizoctonia solani</name>
    <dbReference type="NCBI Taxonomy" id="456999"/>
    <lineage>
        <taxon>Eukaryota</taxon>
        <taxon>Fungi</taxon>
        <taxon>Dikarya</taxon>
        <taxon>Basidiomycota</taxon>
        <taxon>Agaricomycotina</taxon>
        <taxon>Agaricomycetes</taxon>
        <taxon>Cantharellales</taxon>
        <taxon>Ceratobasidiaceae</taxon>
        <taxon>Rhizoctonia</taxon>
    </lineage>
</organism>
<evidence type="ECO:0000256" key="8">
    <source>
        <dbReference type="SAM" id="MobiDB-lite"/>
    </source>
</evidence>
<dbReference type="GO" id="GO:0004222">
    <property type="term" value="F:metalloendopeptidase activity"/>
    <property type="evidence" value="ECO:0007669"/>
    <property type="project" value="InterPro"/>
</dbReference>
<sequence>MPLRTSFHSTPKRNQSHSTSPAAYPVKCTPEQQTTLTAATTSATNLISSTLSYLSTLTTDSPRYTTWFGLYDPARIQTVKSNYANSLSAIQSTYDCAPDACQDGSVAYVWRQQPGVVHLCGWFWLRPGYGSDSQAGTIIHELSHFAGTEDYVYGQLGARDLAVSSPGVAVVNADNYMYFAENYPALS</sequence>